<comment type="caution">
    <text evidence="2">The sequence shown here is derived from an EMBL/GenBank/DDBJ whole genome shotgun (WGS) entry which is preliminary data.</text>
</comment>
<dbReference type="InterPro" id="IPR052026">
    <property type="entry name" value="ExeA_AAA_ATPase_DNA-bind"/>
</dbReference>
<dbReference type="AlphaFoldDB" id="A0A0C1U201"/>
<feature type="domain" description="AAA+ ATPase" evidence="1">
    <location>
        <begin position="41"/>
        <end position="188"/>
    </location>
</feature>
<dbReference type="PANTHER" id="PTHR35894:SF1">
    <property type="entry name" value="PHOSPHORIBULOKINASE _ URIDINE KINASE FAMILY"/>
    <property type="match status" value="1"/>
</dbReference>
<reference evidence="2 3" key="1">
    <citation type="submission" date="2015-01" db="EMBL/GenBank/DDBJ databases">
        <title>Genome sequence of the anaerobic bacterium Geobacter soli GSS01, a dissimilatory Fe(III) reducer from soil.</title>
        <authorList>
            <person name="Yang G."/>
            <person name="Zhou S."/>
        </authorList>
    </citation>
    <scope>NUCLEOTIDE SEQUENCE [LARGE SCALE GENOMIC DNA]</scope>
    <source>
        <strain evidence="2 3">GSS01</strain>
    </source>
</reference>
<dbReference type="Gene3D" id="3.40.50.300">
    <property type="entry name" value="P-loop containing nucleotide triphosphate hydrolases"/>
    <property type="match status" value="1"/>
</dbReference>
<keyword evidence="3" id="KW-1185">Reference proteome</keyword>
<gene>
    <name evidence="2" type="ORF">SE37_03915</name>
</gene>
<name>A0A0C1U201_9BACT</name>
<evidence type="ECO:0000313" key="3">
    <source>
        <dbReference type="Proteomes" id="UP000031433"/>
    </source>
</evidence>
<protein>
    <submittedName>
        <fullName evidence="2">ATPase</fullName>
    </submittedName>
</protein>
<dbReference type="RefSeq" id="WP_039643836.1">
    <property type="nucleotide sequence ID" value="NZ_JXBL01000001.1"/>
</dbReference>
<dbReference type="GO" id="GO:0016887">
    <property type="term" value="F:ATP hydrolysis activity"/>
    <property type="evidence" value="ECO:0007669"/>
    <property type="project" value="InterPro"/>
</dbReference>
<evidence type="ECO:0000313" key="2">
    <source>
        <dbReference type="EMBL" id="KIE41835.1"/>
    </source>
</evidence>
<sequence>MYREFYGLREKPFSKTPDPRYLFLSRGHREALARLQYAVEERELALLTGDIGCGKTTISRALMDAMGEACRFCFIFNPRLSPLEFLRVIARSLGVDNPAGAKDELLKQLTETLYLLHAEGRCPVIVVDEAQLVPDRDVFDEIRLLTNYQLDDQNLMSVVLMGQPELRQILADPVHEPLRQRIALHYHLQPLSLDETLEYIDFRLEVAGGAPGLFSPDAVQRIHELSGGVPRKINILATNALLVGYGRDAAWIDASLVEELRDEANLY</sequence>
<dbReference type="PANTHER" id="PTHR35894">
    <property type="entry name" value="GENERAL SECRETION PATHWAY PROTEIN A-RELATED"/>
    <property type="match status" value="1"/>
</dbReference>
<organism evidence="2 3">
    <name type="scientific">Geobacter soli</name>
    <dbReference type="NCBI Taxonomy" id="1510391"/>
    <lineage>
        <taxon>Bacteria</taxon>
        <taxon>Pseudomonadati</taxon>
        <taxon>Thermodesulfobacteriota</taxon>
        <taxon>Desulfuromonadia</taxon>
        <taxon>Geobacterales</taxon>
        <taxon>Geobacteraceae</taxon>
        <taxon>Geobacter</taxon>
    </lineage>
</organism>
<dbReference type="Proteomes" id="UP000031433">
    <property type="component" value="Unassembled WGS sequence"/>
</dbReference>
<dbReference type="InterPro" id="IPR027417">
    <property type="entry name" value="P-loop_NTPase"/>
</dbReference>
<evidence type="ECO:0000259" key="1">
    <source>
        <dbReference type="SMART" id="SM00382"/>
    </source>
</evidence>
<dbReference type="InterPro" id="IPR003593">
    <property type="entry name" value="AAA+_ATPase"/>
</dbReference>
<dbReference type="InterPro" id="IPR049945">
    <property type="entry name" value="AAA_22"/>
</dbReference>
<dbReference type="SUPFAM" id="SSF52540">
    <property type="entry name" value="P-loop containing nucleoside triphosphate hydrolases"/>
    <property type="match status" value="1"/>
</dbReference>
<dbReference type="SMART" id="SM00382">
    <property type="entry name" value="AAA"/>
    <property type="match status" value="1"/>
</dbReference>
<proteinExistence type="predicted"/>
<dbReference type="Pfam" id="PF13401">
    <property type="entry name" value="AAA_22"/>
    <property type="match status" value="1"/>
</dbReference>
<accession>A0A0C1U201</accession>
<dbReference type="EMBL" id="JXBL01000001">
    <property type="protein sequence ID" value="KIE41835.1"/>
    <property type="molecule type" value="Genomic_DNA"/>
</dbReference>